<reference evidence="2 3" key="1">
    <citation type="journal article" date="2017" name="ISME J.">
        <title>Energy and carbon metabolisms in a deep terrestrial subsurface fluid microbial community.</title>
        <authorList>
            <person name="Momper L."/>
            <person name="Jungbluth S.P."/>
            <person name="Lee M.D."/>
            <person name="Amend J.P."/>
        </authorList>
    </citation>
    <scope>NUCLEOTIDE SEQUENCE [LARGE SCALE GENOMIC DNA]</scope>
    <source>
        <strain evidence="2">SURF_26</strain>
    </source>
</reference>
<evidence type="ECO:0000259" key="1">
    <source>
        <dbReference type="Pfam" id="PF00685"/>
    </source>
</evidence>
<dbReference type="Pfam" id="PF00685">
    <property type="entry name" value="Sulfotransfer_1"/>
    <property type="match status" value="1"/>
</dbReference>
<accession>A0A3A4R9T2</accession>
<dbReference type="Proteomes" id="UP000266426">
    <property type="component" value="Unassembled WGS sequence"/>
</dbReference>
<dbReference type="InterPro" id="IPR000863">
    <property type="entry name" value="Sulfotransferase_dom"/>
</dbReference>
<evidence type="ECO:0000313" key="3">
    <source>
        <dbReference type="Proteomes" id="UP000266426"/>
    </source>
</evidence>
<comment type="caution">
    <text evidence="2">The sequence shown here is derived from an EMBL/GenBank/DDBJ whole genome shotgun (WGS) entry which is preliminary data.</text>
</comment>
<name>A0A3A4R9T2_9BACT</name>
<feature type="domain" description="Sulfotransferase" evidence="1">
    <location>
        <begin position="9"/>
        <end position="232"/>
    </location>
</feature>
<dbReference type="InterPro" id="IPR027417">
    <property type="entry name" value="P-loop_NTPase"/>
</dbReference>
<proteinExistence type="predicted"/>
<gene>
    <name evidence="2" type="ORF">C4541_00810</name>
</gene>
<dbReference type="Gene3D" id="3.40.50.300">
    <property type="entry name" value="P-loop containing nucleotide triphosphate hydrolases"/>
    <property type="match status" value="1"/>
</dbReference>
<dbReference type="AlphaFoldDB" id="A0A3A4R9T2"/>
<sequence>MVKPAVIYILGTGHSGSTILQYLLAGRPNIIGLGEVRQLTDRRNWRQGLVEPCSCGAAVETCSLWGDLEPVAAELSVDWYKRVLSKVSILYPGTTHLVDSSKSTKSIHPWLKLLDEDLISGIHALYLVRDVRGWAVSDETTRKRKGRPPQPLFLSMVDWWKNQKLFLRFLKTNEKNIAFLTVSYESLIFRTDAQLSRIADFVGINGDQFNWEDGLKKAVVHDVWGNRMKNDFSTRSRLTYDDRWQYRMSASLPAILLFPIWRMNQKLRRDGGLI</sequence>
<evidence type="ECO:0000313" key="2">
    <source>
        <dbReference type="EMBL" id="RJP61960.1"/>
    </source>
</evidence>
<dbReference type="EMBL" id="QZJZ01000006">
    <property type="protein sequence ID" value="RJP61960.1"/>
    <property type="molecule type" value="Genomic_DNA"/>
</dbReference>
<dbReference type="SUPFAM" id="SSF52540">
    <property type="entry name" value="P-loop containing nucleoside triphosphate hydrolases"/>
    <property type="match status" value="1"/>
</dbReference>
<dbReference type="GO" id="GO:0008146">
    <property type="term" value="F:sulfotransferase activity"/>
    <property type="evidence" value="ECO:0007669"/>
    <property type="project" value="InterPro"/>
</dbReference>
<protein>
    <recommendedName>
        <fullName evidence="1">Sulfotransferase domain-containing protein</fullName>
    </recommendedName>
</protein>
<organism evidence="2 3">
    <name type="scientific">Candidatus Auribacter fodinae</name>
    <dbReference type="NCBI Taxonomy" id="2093366"/>
    <lineage>
        <taxon>Bacteria</taxon>
        <taxon>Pseudomonadati</taxon>
        <taxon>Candidatus Auribacterota</taxon>
        <taxon>Candidatus Auribacteria</taxon>
        <taxon>Candidatus Auribacterales</taxon>
        <taxon>Candidatus Auribacteraceae</taxon>
        <taxon>Candidatus Auribacter</taxon>
    </lineage>
</organism>